<proteinExistence type="predicted"/>
<dbReference type="GeneID" id="54454755"/>
<gene>
    <name evidence="2 4" type="ORF">BDZ99DRAFT_267659</name>
</gene>
<evidence type="ECO:0000313" key="3">
    <source>
        <dbReference type="Proteomes" id="UP000504636"/>
    </source>
</evidence>
<accession>A0A6A6YVB5</accession>
<name>A0A6A6YVB5_9PEZI</name>
<reference evidence="4" key="2">
    <citation type="submission" date="2020-04" db="EMBL/GenBank/DDBJ databases">
        <authorList>
            <consortium name="NCBI Genome Project"/>
        </authorList>
    </citation>
    <scope>NUCLEOTIDE SEQUENCE</scope>
    <source>
        <strain evidence="4">CBS 304.34</strain>
    </source>
</reference>
<dbReference type="RefSeq" id="XP_033579452.1">
    <property type="nucleotide sequence ID" value="XM_033713862.1"/>
</dbReference>
<feature type="region of interest" description="Disordered" evidence="1">
    <location>
        <begin position="1"/>
        <end position="160"/>
    </location>
</feature>
<organism evidence="2">
    <name type="scientific">Mytilinidion resinicola</name>
    <dbReference type="NCBI Taxonomy" id="574789"/>
    <lineage>
        <taxon>Eukaryota</taxon>
        <taxon>Fungi</taxon>
        <taxon>Dikarya</taxon>
        <taxon>Ascomycota</taxon>
        <taxon>Pezizomycotina</taxon>
        <taxon>Dothideomycetes</taxon>
        <taxon>Pleosporomycetidae</taxon>
        <taxon>Mytilinidiales</taxon>
        <taxon>Mytilinidiaceae</taxon>
        <taxon>Mytilinidion</taxon>
    </lineage>
</organism>
<evidence type="ECO:0000256" key="1">
    <source>
        <dbReference type="SAM" id="MobiDB-lite"/>
    </source>
</evidence>
<evidence type="ECO:0000313" key="2">
    <source>
        <dbReference type="EMBL" id="KAF2812488.1"/>
    </source>
</evidence>
<sequence>MLGPEQVCQASRTEDHRMEQPEDNRPEGSARESVGGGVPGIQRDADGFTRYLRTDTSEVDVSEIRNQANASGACWPGRSMSPMDRSREGSPQRQSSVHGEADSNPRSAQSDSADHTNGYHSPDDHDRAQTGAWSEDNNENENRESLERNSTNESNTSGGE</sequence>
<dbReference type="Proteomes" id="UP000504636">
    <property type="component" value="Unplaced"/>
</dbReference>
<feature type="compositionally biased region" description="Low complexity" evidence="1">
    <location>
        <begin position="148"/>
        <end position="160"/>
    </location>
</feature>
<evidence type="ECO:0000313" key="4">
    <source>
        <dbReference type="RefSeq" id="XP_033579452.1"/>
    </source>
</evidence>
<protein>
    <submittedName>
        <fullName evidence="2 4">Uncharacterized protein</fullName>
    </submittedName>
</protein>
<reference evidence="2 4" key="1">
    <citation type="journal article" date="2020" name="Stud. Mycol.">
        <title>101 Dothideomycetes genomes: a test case for predicting lifestyles and emergence of pathogens.</title>
        <authorList>
            <person name="Haridas S."/>
            <person name="Albert R."/>
            <person name="Binder M."/>
            <person name="Bloem J."/>
            <person name="Labutti K."/>
            <person name="Salamov A."/>
            <person name="Andreopoulos B."/>
            <person name="Baker S."/>
            <person name="Barry K."/>
            <person name="Bills G."/>
            <person name="Bluhm B."/>
            <person name="Cannon C."/>
            <person name="Castanera R."/>
            <person name="Culley D."/>
            <person name="Daum C."/>
            <person name="Ezra D."/>
            <person name="Gonzalez J."/>
            <person name="Henrissat B."/>
            <person name="Kuo A."/>
            <person name="Liang C."/>
            <person name="Lipzen A."/>
            <person name="Lutzoni F."/>
            <person name="Magnuson J."/>
            <person name="Mondo S."/>
            <person name="Nolan M."/>
            <person name="Ohm R."/>
            <person name="Pangilinan J."/>
            <person name="Park H.-J."/>
            <person name="Ramirez L."/>
            <person name="Alfaro M."/>
            <person name="Sun H."/>
            <person name="Tritt A."/>
            <person name="Yoshinaga Y."/>
            <person name="Zwiers L.-H."/>
            <person name="Turgeon B."/>
            <person name="Goodwin S."/>
            <person name="Spatafora J."/>
            <person name="Crous P."/>
            <person name="Grigoriev I."/>
        </authorList>
    </citation>
    <scope>NUCLEOTIDE SEQUENCE</scope>
    <source>
        <strain evidence="2 4">CBS 304.34</strain>
    </source>
</reference>
<feature type="compositionally biased region" description="Basic and acidic residues" evidence="1">
    <location>
        <begin position="12"/>
        <end position="30"/>
    </location>
</feature>
<dbReference type="AlphaFoldDB" id="A0A6A6YVB5"/>
<keyword evidence="3" id="KW-1185">Reference proteome</keyword>
<reference evidence="4" key="3">
    <citation type="submission" date="2025-04" db="UniProtKB">
        <authorList>
            <consortium name="RefSeq"/>
        </authorList>
    </citation>
    <scope>IDENTIFICATION</scope>
    <source>
        <strain evidence="4">CBS 304.34</strain>
    </source>
</reference>
<dbReference type="EMBL" id="MU003697">
    <property type="protein sequence ID" value="KAF2812488.1"/>
    <property type="molecule type" value="Genomic_DNA"/>
</dbReference>
<dbReference type="OrthoDB" id="3956788at2759"/>
<feature type="compositionally biased region" description="Basic and acidic residues" evidence="1">
    <location>
        <begin position="43"/>
        <end position="56"/>
    </location>
</feature>